<protein>
    <submittedName>
        <fullName evidence="1">Uncharacterized protein</fullName>
    </submittedName>
</protein>
<proteinExistence type="predicted"/>
<accession>A0A8C0F267</accession>
<reference evidence="1" key="1">
    <citation type="submission" date="2025-08" db="UniProtKB">
        <authorList>
            <consortium name="Ensembl"/>
        </authorList>
    </citation>
    <scope>IDENTIFICATION</scope>
</reference>
<reference evidence="1" key="2">
    <citation type="submission" date="2025-09" db="UniProtKB">
        <authorList>
            <consortium name="Ensembl"/>
        </authorList>
    </citation>
    <scope>IDENTIFICATION</scope>
</reference>
<dbReference type="Proteomes" id="UP000694567">
    <property type="component" value="Unplaced"/>
</dbReference>
<evidence type="ECO:0000313" key="2">
    <source>
        <dbReference type="Proteomes" id="UP000694567"/>
    </source>
</evidence>
<name>A0A8C0F267_BUBBB</name>
<keyword evidence="2" id="KW-1185">Reference proteome</keyword>
<dbReference type="AlphaFoldDB" id="A0A8C0F267"/>
<dbReference type="Ensembl" id="ENSBOBT00000011810.1">
    <property type="protein sequence ID" value="ENSBOBP00000011530.1"/>
    <property type="gene ID" value="ENSBOBG00000007337.1"/>
</dbReference>
<sequence length="147" mass="17019">QRGNVIYTRLQNLVTLPDNYGTWVTGSDPEIAQGFWLVLAFCGEELLLKSPPHPSLRRRKGKHHFRKCNMRNTSYLLSPTTEELGGMQMKFLDNRFKTQEMLSLQLVMKLGNLLSWNSLDAESRNMFKTLLGIRQGHQRLLNTKGWI</sequence>
<evidence type="ECO:0000313" key="1">
    <source>
        <dbReference type="Ensembl" id="ENSBOBP00000011530.1"/>
    </source>
</evidence>
<organism evidence="1 2">
    <name type="scientific">Bubo bubo</name>
    <name type="common">Eurasian eagle-owl</name>
    <name type="synonym">Strix bubo</name>
    <dbReference type="NCBI Taxonomy" id="30461"/>
    <lineage>
        <taxon>Eukaryota</taxon>
        <taxon>Metazoa</taxon>
        <taxon>Chordata</taxon>
        <taxon>Craniata</taxon>
        <taxon>Vertebrata</taxon>
        <taxon>Euteleostomi</taxon>
        <taxon>Archelosauria</taxon>
        <taxon>Archosauria</taxon>
        <taxon>Dinosauria</taxon>
        <taxon>Saurischia</taxon>
        <taxon>Theropoda</taxon>
        <taxon>Coelurosauria</taxon>
        <taxon>Aves</taxon>
        <taxon>Neognathae</taxon>
        <taxon>Neoaves</taxon>
        <taxon>Telluraves</taxon>
        <taxon>Strigiformes</taxon>
        <taxon>Strigidae</taxon>
        <taxon>Bubo</taxon>
    </lineage>
</organism>